<dbReference type="PROSITE" id="PS52029">
    <property type="entry name" value="LD_TPASE"/>
    <property type="match status" value="1"/>
</dbReference>
<dbReference type="Pfam" id="PF03734">
    <property type="entry name" value="YkuD"/>
    <property type="match status" value="1"/>
</dbReference>
<evidence type="ECO:0000256" key="5">
    <source>
        <dbReference type="ARBA" id="ARBA00023316"/>
    </source>
</evidence>
<gene>
    <name evidence="8" type="ORF">JYA64_12150</name>
</gene>
<keyword evidence="9" id="KW-1185">Reference proteome</keyword>
<keyword evidence="3 6" id="KW-0133">Cell shape</keyword>
<dbReference type="Proteomes" id="UP001319060">
    <property type="component" value="Unassembled WGS sequence"/>
</dbReference>
<keyword evidence="4 6" id="KW-0573">Peptidoglycan synthesis</keyword>
<dbReference type="SUPFAM" id="SSF141523">
    <property type="entry name" value="L,D-transpeptidase catalytic domain-like"/>
    <property type="match status" value="1"/>
</dbReference>
<evidence type="ECO:0000313" key="9">
    <source>
        <dbReference type="Proteomes" id="UP001319060"/>
    </source>
</evidence>
<feature type="domain" description="L,D-TPase catalytic" evidence="7">
    <location>
        <begin position="32"/>
        <end position="156"/>
    </location>
</feature>
<evidence type="ECO:0000256" key="4">
    <source>
        <dbReference type="ARBA" id="ARBA00022984"/>
    </source>
</evidence>
<name>A0ABS2ZF31_9BACL</name>
<evidence type="ECO:0000256" key="6">
    <source>
        <dbReference type="PROSITE-ProRule" id="PRU01373"/>
    </source>
</evidence>
<evidence type="ECO:0000313" key="8">
    <source>
        <dbReference type="EMBL" id="MBN3546051.1"/>
    </source>
</evidence>
<dbReference type="PANTHER" id="PTHR30582">
    <property type="entry name" value="L,D-TRANSPEPTIDASE"/>
    <property type="match status" value="1"/>
</dbReference>
<evidence type="ECO:0000259" key="7">
    <source>
        <dbReference type="PROSITE" id="PS52029"/>
    </source>
</evidence>
<dbReference type="InterPro" id="IPR050979">
    <property type="entry name" value="LD-transpeptidase"/>
</dbReference>
<keyword evidence="5 6" id="KW-0961">Cell wall biogenesis/degradation</keyword>
<dbReference type="EMBL" id="JAFHKS010000043">
    <property type="protein sequence ID" value="MBN3546051.1"/>
    <property type="molecule type" value="Genomic_DNA"/>
</dbReference>
<sequence>MKKLSILIVLLTFIFISFYPKWVQGAQLQAKDLIIINIDRNKMAYIKKGKLIKIYKVATGSSLTPTPTGTFKIVNKIKNRPYYKGKIPGGAPNNPLGQRWLGLNINGTWGTTYAIHGNNNKKSIGKHVSAGCVRMYNGDIDWLFERIDTEVPVIITKTKNNFALIAKQNGYHMKINEKQMYTYRTTKLKIE</sequence>
<dbReference type="InterPro" id="IPR005490">
    <property type="entry name" value="LD_TPept_cat_dom"/>
</dbReference>
<accession>A0ABS2ZF31</accession>
<dbReference type="PANTHER" id="PTHR30582:SF4">
    <property type="entry name" value="L,D-TRANSPEPTIDASE YQJB-RELATED"/>
    <property type="match status" value="1"/>
</dbReference>
<proteinExistence type="predicted"/>
<comment type="caution">
    <text evidence="8">The sequence shown here is derived from an EMBL/GenBank/DDBJ whole genome shotgun (WGS) entry which is preliminary data.</text>
</comment>
<reference evidence="8 9" key="1">
    <citation type="submission" date="2021-01" db="EMBL/GenBank/DDBJ databases">
        <title>Genome Sequencing of Type Strains.</title>
        <authorList>
            <person name="Lemaire J.F."/>
            <person name="Inderbitzin P."/>
            <person name="Collins S.B."/>
            <person name="Wespe N."/>
            <person name="Knight-Connoni V."/>
        </authorList>
    </citation>
    <scope>NUCLEOTIDE SEQUENCE [LARGE SCALE GENOMIC DNA]</scope>
    <source>
        <strain evidence="8 9">DSM 14730</strain>
    </source>
</reference>
<dbReference type="InterPro" id="IPR038063">
    <property type="entry name" value="Transpep_catalytic_dom"/>
</dbReference>
<keyword evidence="2" id="KW-0808">Transferase</keyword>
<dbReference type="CDD" id="cd16913">
    <property type="entry name" value="YkuD_like"/>
    <property type="match status" value="1"/>
</dbReference>
<protein>
    <submittedName>
        <fullName evidence="8">L,D-transpeptidase</fullName>
    </submittedName>
</protein>
<organism evidence="8 9">
    <name type="scientific">Fictibacillus barbaricus</name>
    <dbReference type="NCBI Taxonomy" id="182136"/>
    <lineage>
        <taxon>Bacteria</taxon>
        <taxon>Bacillati</taxon>
        <taxon>Bacillota</taxon>
        <taxon>Bacilli</taxon>
        <taxon>Bacillales</taxon>
        <taxon>Fictibacillaceae</taxon>
        <taxon>Fictibacillus</taxon>
    </lineage>
</organism>
<evidence type="ECO:0000256" key="1">
    <source>
        <dbReference type="ARBA" id="ARBA00004752"/>
    </source>
</evidence>
<dbReference type="Gene3D" id="2.40.440.10">
    <property type="entry name" value="L,D-transpeptidase catalytic domain-like"/>
    <property type="match status" value="1"/>
</dbReference>
<feature type="active site" description="Nucleophile" evidence="6">
    <location>
        <position position="132"/>
    </location>
</feature>
<comment type="pathway">
    <text evidence="1 6">Cell wall biogenesis; peptidoglycan biosynthesis.</text>
</comment>
<dbReference type="RefSeq" id="WP_188402868.1">
    <property type="nucleotide sequence ID" value="NZ_BMCE01000002.1"/>
</dbReference>
<evidence type="ECO:0000256" key="2">
    <source>
        <dbReference type="ARBA" id="ARBA00022679"/>
    </source>
</evidence>
<evidence type="ECO:0000256" key="3">
    <source>
        <dbReference type="ARBA" id="ARBA00022960"/>
    </source>
</evidence>
<feature type="active site" description="Proton donor/acceptor" evidence="6">
    <location>
        <position position="116"/>
    </location>
</feature>